<keyword evidence="1" id="KW-0812">Transmembrane</keyword>
<dbReference type="Proteomes" id="UP001066276">
    <property type="component" value="Chromosome 6"/>
</dbReference>
<organism evidence="2 3">
    <name type="scientific">Pleurodeles waltl</name>
    <name type="common">Iberian ribbed newt</name>
    <dbReference type="NCBI Taxonomy" id="8319"/>
    <lineage>
        <taxon>Eukaryota</taxon>
        <taxon>Metazoa</taxon>
        <taxon>Chordata</taxon>
        <taxon>Craniata</taxon>
        <taxon>Vertebrata</taxon>
        <taxon>Euteleostomi</taxon>
        <taxon>Amphibia</taxon>
        <taxon>Batrachia</taxon>
        <taxon>Caudata</taxon>
        <taxon>Salamandroidea</taxon>
        <taxon>Salamandridae</taxon>
        <taxon>Pleurodelinae</taxon>
        <taxon>Pleurodeles</taxon>
    </lineage>
</organism>
<name>A0AAV7R4Y7_PLEWA</name>
<keyword evidence="3" id="KW-1185">Reference proteome</keyword>
<comment type="caution">
    <text evidence="2">The sequence shown here is derived from an EMBL/GenBank/DDBJ whole genome shotgun (WGS) entry which is preliminary data.</text>
</comment>
<evidence type="ECO:0000313" key="3">
    <source>
        <dbReference type="Proteomes" id="UP001066276"/>
    </source>
</evidence>
<accession>A0AAV7R4Y7</accession>
<keyword evidence="1" id="KW-1133">Transmembrane helix</keyword>
<sequence length="99" mass="10764">MLSTPERRRRGARGALLLGGAAALALLYLCLPATAAQEARSPPRAARYSLQNWAIILICLAVVAGVMLILLCAFAVTYCVVLSRKGWIDFRAYFTHMAP</sequence>
<reference evidence="2" key="1">
    <citation type="journal article" date="2022" name="bioRxiv">
        <title>Sequencing and chromosome-scale assembly of the giantPleurodeles waltlgenome.</title>
        <authorList>
            <person name="Brown T."/>
            <person name="Elewa A."/>
            <person name="Iarovenko S."/>
            <person name="Subramanian E."/>
            <person name="Araus A.J."/>
            <person name="Petzold A."/>
            <person name="Susuki M."/>
            <person name="Suzuki K.-i.T."/>
            <person name="Hayashi T."/>
            <person name="Toyoda A."/>
            <person name="Oliveira C."/>
            <person name="Osipova E."/>
            <person name="Leigh N.D."/>
            <person name="Simon A."/>
            <person name="Yun M.H."/>
        </authorList>
    </citation>
    <scope>NUCLEOTIDE SEQUENCE</scope>
    <source>
        <strain evidence="2">20211129_DDA</strain>
        <tissue evidence="2">Liver</tissue>
    </source>
</reference>
<protein>
    <submittedName>
        <fullName evidence="2">Uncharacterized protein</fullName>
    </submittedName>
</protein>
<feature type="transmembrane region" description="Helical" evidence="1">
    <location>
        <begin position="52"/>
        <end position="81"/>
    </location>
</feature>
<evidence type="ECO:0000313" key="2">
    <source>
        <dbReference type="EMBL" id="KAJ1146947.1"/>
    </source>
</evidence>
<gene>
    <name evidence="2" type="ORF">NDU88_013199</name>
</gene>
<evidence type="ECO:0000256" key="1">
    <source>
        <dbReference type="SAM" id="Phobius"/>
    </source>
</evidence>
<dbReference type="EMBL" id="JANPWB010000010">
    <property type="protein sequence ID" value="KAJ1146947.1"/>
    <property type="molecule type" value="Genomic_DNA"/>
</dbReference>
<dbReference type="AlphaFoldDB" id="A0AAV7R4Y7"/>
<proteinExistence type="predicted"/>
<keyword evidence="1" id="KW-0472">Membrane</keyword>